<evidence type="ECO:0000256" key="5">
    <source>
        <dbReference type="ARBA" id="ARBA00023329"/>
    </source>
</evidence>
<dbReference type="GO" id="GO:0007034">
    <property type="term" value="P:vacuolar transport"/>
    <property type="evidence" value="ECO:0007669"/>
    <property type="project" value="TreeGrafter"/>
</dbReference>
<comment type="subcellular location">
    <subcellularLocation>
        <location evidence="2">Cytoplasmic vesicle</location>
    </subcellularLocation>
    <subcellularLocation>
        <location evidence="1">Early endosome</location>
    </subcellularLocation>
    <subcellularLocation>
        <location evidence="3">Late endosome</location>
    </subcellularLocation>
</comment>
<dbReference type="PANTHER" id="PTHR13364">
    <property type="entry name" value="DEFECTIVE SPERMATOGENESIS PROTEIN 39"/>
    <property type="match status" value="1"/>
</dbReference>
<dbReference type="PANTHER" id="PTHR13364:SF6">
    <property type="entry name" value="SPERMATOGENESIS-DEFECTIVE PROTEIN 39 HOMOLOG"/>
    <property type="match status" value="1"/>
</dbReference>
<accession>A0A9P0CSS2</accession>
<evidence type="ECO:0000256" key="3">
    <source>
        <dbReference type="ARBA" id="ARBA00004603"/>
    </source>
</evidence>
<keyword evidence="8" id="KW-1185">Reference proteome</keyword>
<evidence type="ECO:0000256" key="1">
    <source>
        <dbReference type="ARBA" id="ARBA00004412"/>
    </source>
</evidence>
<evidence type="ECO:0008006" key="9">
    <source>
        <dbReference type="Google" id="ProtNLM"/>
    </source>
</evidence>
<evidence type="ECO:0000256" key="4">
    <source>
        <dbReference type="ARBA" id="ARBA00022753"/>
    </source>
</evidence>
<dbReference type="GO" id="GO:0005769">
    <property type="term" value="C:early endosome"/>
    <property type="evidence" value="ECO:0007669"/>
    <property type="project" value="UniProtKB-SubCell"/>
</dbReference>
<dbReference type="EMBL" id="OV651826">
    <property type="protein sequence ID" value="CAH1103556.1"/>
    <property type="molecule type" value="Genomic_DNA"/>
</dbReference>
<dbReference type="InterPro" id="IPR040057">
    <property type="entry name" value="Spe-39"/>
</dbReference>
<reference evidence="7" key="1">
    <citation type="submission" date="2022-01" db="EMBL/GenBank/DDBJ databases">
        <authorList>
            <person name="King R."/>
        </authorList>
    </citation>
    <scope>NUCLEOTIDE SEQUENCE</scope>
</reference>
<dbReference type="Proteomes" id="UP001153636">
    <property type="component" value="Chromosome 14"/>
</dbReference>
<gene>
    <name evidence="7" type="ORF">PSYICH_LOCUS4696</name>
</gene>
<proteinExistence type="predicted"/>
<sequence>MTAKSSEDFWNTSSSSAFNFDDDEDDGSQPEYVFTSIPEENSILSIHSIISKTSLNLILDDLKSTNEYVAPPVEEVILKMLTGQKYSLEVYKKFTDKLVLLDSALESMDGDIILNVILFLKSTLRPNIFFHQLAKRKLAVKHYAIHLIVNNHYSEVADLYMRTGLNSNMKQLYYLIGRDIRNKESLLKRLETFTAEHLQKVNNNDDKLEILENSQLLKWQVEKNENCDSIIEQLAVLCKNEFEKNKNSIEILLDFKKRLKIDDFAFEWTVLNVLASMELWPQLTELFVKPNWLTKKNSLKTVMPAEIFVYGLSRHESPKEILELYLPYISDSERGLYLAQKMNCHKFVIQHYIKERDRLALIQYKSKVSPQDEEYFLIKNALLSNDKKWKN</sequence>
<evidence type="ECO:0000256" key="2">
    <source>
        <dbReference type="ARBA" id="ARBA00004541"/>
    </source>
</evidence>
<organism evidence="7 8">
    <name type="scientific">Psylliodes chrysocephalus</name>
    <dbReference type="NCBI Taxonomy" id="3402493"/>
    <lineage>
        <taxon>Eukaryota</taxon>
        <taxon>Metazoa</taxon>
        <taxon>Ecdysozoa</taxon>
        <taxon>Arthropoda</taxon>
        <taxon>Hexapoda</taxon>
        <taxon>Insecta</taxon>
        <taxon>Pterygota</taxon>
        <taxon>Neoptera</taxon>
        <taxon>Endopterygota</taxon>
        <taxon>Coleoptera</taxon>
        <taxon>Polyphaga</taxon>
        <taxon>Cucujiformia</taxon>
        <taxon>Chrysomeloidea</taxon>
        <taxon>Chrysomelidae</taxon>
        <taxon>Galerucinae</taxon>
        <taxon>Alticini</taxon>
        <taxon>Psylliodes</taxon>
    </lineage>
</organism>
<dbReference type="OrthoDB" id="9977282at2759"/>
<keyword evidence="5" id="KW-0968">Cytoplasmic vesicle</keyword>
<name>A0A9P0CSS2_9CUCU</name>
<dbReference type="GO" id="GO:0006886">
    <property type="term" value="P:intracellular protein transport"/>
    <property type="evidence" value="ECO:0007669"/>
    <property type="project" value="TreeGrafter"/>
</dbReference>
<dbReference type="AlphaFoldDB" id="A0A9P0CSS2"/>
<protein>
    <recommendedName>
        <fullName evidence="9">Vps16 C-terminal domain-containing protein</fullName>
    </recommendedName>
</protein>
<keyword evidence="4" id="KW-0967">Endosome</keyword>
<dbReference type="GO" id="GO:0005770">
    <property type="term" value="C:late endosome"/>
    <property type="evidence" value="ECO:0007669"/>
    <property type="project" value="UniProtKB-SubCell"/>
</dbReference>
<feature type="region of interest" description="Disordered" evidence="6">
    <location>
        <begin position="1"/>
        <end position="27"/>
    </location>
</feature>
<evidence type="ECO:0000313" key="8">
    <source>
        <dbReference type="Proteomes" id="UP001153636"/>
    </source>
</evidence>
<evidence type="ECO:0000256" key="6">
    <source>
        <dbReference type="SAM" id="MobiDB-lite"/>
    </source>
</evidence>
<feature type="compositionally biased region" description="Polar residues" evidence="6">
    <location>
        <begin position="8"/>
        <end position="18"/>
    </location>
</feature>
<evidence type="ECO:0000313" key="7">
    <source>
        <dbReference type="EMBL" id="CAH1103556.1"/>
    </source>
</evidence>